<dbReference type="InterPro" id="IPR006114">
    <property type="entry name" value="6PGDH_C"/>
</dbReference>
<keyword evidence="11" id="KW-1185">Reference proteome</keyword>
<dbReference type="SUPFAM" id="SSF48179">
    <property type="entry name" value="6-phosphogluconate dehydrogenase C-terminal domain-like"/>
    <property type="match status" value="1"/>
</dbReference>
<dbReference type="VEuPathDB" id="VectorBase:CQUJHB016968"/>
<gene>
    <name evidence="10" type="primary">6044865</name>
    <name evidence="9" type="ORF">CpipJ_CPIJ012165</name>
</gene>
<evidence type="ECO:0000313" key="10">
    <source>
        <dbReference type="EnsemblMetazoa" id="CPIJ012165-PA"/>
    </source>
</evidence>
<dbReference type="STRING" id="7176.B0WY37"/>
<evidence type="ECO:0000256" key="4">
    <source>
        <dbReference type="ARBA" id="ARBA00023002"/>
    </source>
</evidence>
<dbReference type="Gene3D" id="1.10.1040.10">
    <property type="entry name" value="N-(1-d-carboxylethyl)-l-norvaline Dehydrogenase, domain 2"/>
    <property type="match status" value="2"/>
</dbReference>
<evidence type="ECO:0000256" key="6">
    <source>
        <dbReference type="ARBA" id="ARBA00023126"/>
    </source>
</evidence>
<dbReference type="GO" id="GO:0019521">
    <property type="term" value="P:D-gluconate metabolic process"/>
    <property type="evidence" value="ECO:0007669"/>
    <property type="project" value="UniProtKB-KW"/>
</dbReference>
<reference evidence="10" key="2">
    <citation type="submission" date="2020-05" db="UniProtKB">
        <authorList>
            <consortium name="EnsemblMetazoa"/>
        </authorList>
    </citation>
    <scope>IDENTIFICATION</scope>
    <source>
        <strain evidence="10">JHB</strain>
    </source>
</reference>
<evidence type="ECO:0000256" key="2">
    <source>
        <dbReference type="ARBA" id="ARBA00008419"/>
    </source>
</evidence>
<dbReference type="SMART" id="SM01350">
    <property type="entry name" value="6PGD"/>
    <property type="match status" value="1"/>
</dbReference>
<keyword evidence="4" id="KW-0560">Oxidoreductase</keyword>
<comment type="pathway">
    <text evidence="1">Carbohydrate degradation; pentose phosphate pathway; D-ribulose 5-phosphate from D-glucose 6-phosphate (oxidative stage): step 3/3.</text>
</comment>
<sequence length="240" mass="26950">MLFFIVRFSLLCWLLERIRDTAGQKGTGKWRAIAALHHGVPVTQATRRPAPKLNVADRKAFLTHIRNALTCANIVSYAQGFMLLRKAANEYKWNLNFDGIALMWHGGCTIRSVFLGKIRNAFVRNPAMSHLLLDNFFKNDIVENQQSWREVVSRASQCLLRWLSLGATVRGTTLGAHQPSVTAAMFMKPKYSITNMKTTKKKTTVGARGLAHTYELLAKEVKFVHTNWTGKGFNVSAGTV</sequence>
<accession>B0WY37</accession>
<evidence type="ECO:0000256" key="3">
    <source>
        <dbReference type="ARBA" id="ARBA00013011"/>
    </source>
</evidence>
<dbReference type="InParanoid" id="B0WY37"/>
<dbReference type="InterPro" id="IPR008927">
    <property type="entry name" value="6-PGluconate_DH-like_C_sf"/>
</dbReference>
<evidence type="ECO:0000313" key="9">
    <source>
        <dbReference type="EMBL" id="EDS36847.1"/>
    </source>
</evidence>
<comment type="similarity">
    <text evidence="2">Belongs to the 6-phosphogluconate dehydrogenase family.</text>
</comment>
<dbReference type="EnsemblMetazoa" id="CPIJ012165-RA">
    <property type="protein sequence ID" value="CPIJ012165-PA"/>
    <property type="gene ID" value="CPIJ012165"/>
</dbReference>
<dbReference type="GO" id="GO:0004616">
    <property type="term" value="F:phosphogluconate dehydrogenase (decarboxylating) activity"/>
    <property type="evidence" value="ECO:0007669"/>
    <property type="project" value="UniProtKB-EC"/>
</dbReference>
<dbReference type="EC" id="1.1.1.44" evidence="3"/>
<dbReference type="InterPro" id="IPR013328">
    <property type="entry name" value="6PGD_dom2"/>
</dbReference>
<dbReference type="HOGENOM" id="CLU_024540_2_0_1"/>
<dbReference type="PROSITE" id="PS00461">
    <property type="entry name" value="6PGD"/>
    <property type="match status" value="1"/>
</dbReference>
<dbReference type="Proteomes" id="UP000002320">
    <property type="component" value="Unassembled WGS sequence"/>
</dbReference>
<keyword evidence="5" id="KW-0311">Gluconate utilization</keyword>
<feature type="domain" description="6-phosphogluconate dehydrogenase C-terminal" evidence="8">
    <location>
        <begin position="8"/>
        <end position="229"/>
    </location>
</feature>
<proteinExistence type="inferred from homology"/>
<organism>
    <name type="scientific">Culex quinquefasciatus</name>
    <name type="common">Southern house mosquito</name>
    <name type="synonym">Culex pungens</name>
    <dbReference type="NCBI Taxonomy" id="7176"/>
    <lineage>
        <taxon>Eukaryota</taxon>
        <taxon>Metazoa</taxon>
        <taxon>Ecdysozoa</taxon>
        <taxon>Arthropoda</taxon>
        <taxon>Hexapoda</taxon>
        <taxon>Insecta</taxon>
        <taxon>Pterygota</taxon>
        <taxon>Neoptera</taxon>
        <taxon>Endopterygota</taxon>
        <taxon>Diptera</taxon>
        <taxon>Nematocera</taxon>
        <taxon>Culicoidea</taxon>
        <taxon>Culicidae</taxon>
        <taxon>Culicinae</taxon>
        <taxon>Culicini</taxon>
        <taxon>Culex</taxon>
        <taxon>Culex</taxon>
    </lineage>
</organism>
<dbReference type="Gene3D" id="1.20.5.320">
    <property type="entry name" value="6-Phosphogluconate Dehydrogenase, domain 3"/>
    <property type="match status" value="1"/>
</dbReference>
<keyword evidence="7" id="KW-0732">Signal</keyword>
<dbReference type="PANTHER" id="PTHR11811">
    <property type="entry name" value="6-PHOSPHOGLUCONATE DEHYDROGENASE"/>
    <property type="match status" value="1"/>
</dbReference>
<dbReference type="InterPro" id="IPR006184">
    <property type="entry name" value="6PGdom_BS"/>
</dbReference>
<feature type="signal peptide" evidence="7">
    <location>
        <begin position="1"/>
        <end position="23"/>
    </location>
</feature>
<dbReference type="OrthoDB" id="434986at2759"/>
<reference evidence="9" key="1">
    <citation type="submission" date="2007-03" db="EMBL/GenBank/DDBJ databases">
        <title>Annotation of Culex pipiens quinquefasciatus.</title>
        <authorList>
            <consortium name="The Broad Institute Genome Sequencing Platform"/>
            <person name="Atkinson P.W."/>
            <person name="Hemingway J."/>
            <person name="Christensen B.M."/>
            <person name="Higgs S."/>
            <person name="Kodira C."/>
            <person name="Hannick L."/>
            <person name="Megy K."/>
            <person name="O'Leary S."/>
            <person name="Pearson M."/>
            <person name="Haas B.J."/>
            <person name="Mauceli E."/>
            <person name="Wortman J.R."/>
            <person name="Lee N.H."/>
            <person name="Guigo R."/>
            <person name="Stanke M."/>
            <person name="Alvarado L."/>
            <person name="Amedeo P."/>
            <person name="Antoine C.H."/>
            <person name="Arensburger P."/>
            <person name="Bidwell S.L."/>
            <person name="Crawford M."/>
            <person name="Camaro F."/>
            <person name="Devon K."/>
            <person name="Engels R."/>
            <person name="Hammond M."/>
            <person name="Howarth C."/>
            <person name="Koehrsen M."/>
            <person name="Lawson D."/>
            <person name="Montgomery P."/>
            <person name="Nene V."/>
            <person name="Nusbaum C."/>
            <person name="Puiu D."/>
            <person name="Romero-Severson J."/>
            <person name="Severson D.W."/>
            <person name="Shumway M."/>
            <person name="Sisk P."/>
            <person name="Stolte C."/>
            <person name="Zeng Q."/>
            <person name="Eisenstadt E."/>
            <person name="Fraser-Liggett C."/>
            <person name="Strausberg R."/>
            <person name="Galagan J."/>
            <person name="Birren B."/>
            <person name="Collins F.H."/>
        </authorList>
    </citation>
    <scope>NUCLEOTIDE SEQUENCE [LARGE SCALE GENOMIC DNA]</scope>
    <source>
        <strain evidence="9">JHB</strain>
    </source>
</reference>
<dbReference type="eggNOG" id="KOG2653">
    <property type="taxonomic scope" value="Eukaryota"/>
</dbReference>
<dbReference type="GO" id="GO:0006098">
    <property type="term" value="P:pentose-phosphate shunt"/>
    <property type="evidence" value="ECO:0007669"/>
    <property type="project" value="UniProtKB-UniPathway"/>
</dbReference>
<feature type="chain" id="PRO_5014567044" description="phosphogluconate dehydrogenase (NADP(+)-dependent, decarboxylating)" evidence="7">
    <location>
        <begin position="24"/>
        <end position="240"/>
    </location>
</feature>
<evidence type="ECO:0000256" key="7">
    <source>
        <dbReference type="SAM" id="SignalP"/>
    </source>
</evidence>
<protein>
    <recommendedName>
        <fullName evidence="3">phosphogluconate dehydrogenase (NADP(+)-dependent, decarboxylating)</fullName>
        <ecNumber evidence="3">1.1.1.44</ecNumber>
    </recommendedName>
</protein>
<evidence type="ECO:0000256" key="5">
    <source>
        <dbReference type="ARBA" id="ARBA00023064"/>
    </source>
</evidence>
<dbReference type="InterPro" id="IPR006183">
    <property type="entry name" value="Pgluconate_DH"/>
</dbReference>
<evidence type="ECO:0000313" key="11">
    <source>
        <dbReference type="Proteomes" id="UP000002320"/>
    </source>
</evidence>
<dbReference type="Pfam" id="PF00393">
    <property type="entry name" value="6PGD"/>
    <property type="match status" value="1"/>
</dbReference>
<evidence type="ECO:0000256" key="1">
    <source>
        <dbReference type="ARBA" id="ARBA00004874"/>
    </source>
</evidence>
<keyword evidence="6" id="KW-0570">Pentose shunt</keyword>
<evidence type="ECO:0000259" key="8">
    <source>
        <dbReference type="SMART" id="SM01350"/>
    </source>
</evidence>
<dbReference type="KEGG" id="cqu:CpipJ_CPIJ012165"/>
<dbReference type="AlphaFoldDB" id="B0WY37"/>
<dbReference type="UniPathway" id="UPA00115">
    <property type="reaction ID" value="UER00410"/>
</dbReference>
<dbReference type="VEuPathDB" id="VectorBase:CPIJ012165"/>
<name>B0WY37_CULQU</name>
<dbReference type="EMBL" id="DS232180">
    <property type="protein sequence ID" value="EDS36847.1"/>
    <property type="molecule type" value="Genomic_DNA"/>
</dbReference>